<keyword evidence="2" id="KW-1185">Reference proteome</keyword>
<evidence type="ECO:0000313" key="2">
    <source>
        <dbReference type="Proteomes" id="UP000324222"/>
    </source>
</evidence>
<gene>
    <name evidence="1" type="ORF">E2C01_005353</name>
</gene>
<organism evidence="1 2">
    <name type="scientific">Portunus trituberculatus</name>
    <name type="common">Swimming crab</name>
    <name type="synonym">Neptunus trituberculatus</name>
    <dbReference type="NCBI Taxonomy" id="210409"/>
    <lineage>
        <taxon>Eukaryota</taxon>
        <taxon>Metazoa</taxon>
        <taxon>Ecdysozoa</taxon>
        <taxon>Arthropoda</taxon>
        <taxon>Crustacea</taxon>
        <taxon>Multicrustacea</taxon>
        <taxon>Malacostraca</taxon>
        <taxon>Eumalacostraca</taxon>
        <taxon>Eucarida</taxon>
        <taxon>Decapoda</taxon>
        <taxon>Pleocyemata</taxon>
        <taxon>Brachyura</taxon>
        <taxon>Eubrachyura</taxon>
        <taxon>Portunoidea</taxon>
        <taxon>Portunidae</taxon>
        <taxon>Portuninae</taxon>
        <taxon>Portunus</taxon>
    </lineage>
</organism>
<dbReference type="EMBL" id="VSRR010000228">
    <property type="protein sequence ID" value="MPC12649.1"/>
    <property type="molecule type" value="Genomic_DNA"/>
</dbReference>
<comment type="caution">
    <text evidence="1">The sequence shown here is derived from an EMBL/GenBank/DDBJ whole genome shotgun (WGS) entry which is preliminary data.</text>
</comment>
<proteinExistence type="predicted"/>
<name>A0A5B7CT50_PORTR</name>
<protein>
    <submittedName>
        <fullName evidence="1">Uncharacterized protein</fullName>
    </submittedName>
</protein>
<accession>A0A5B7CT50</accession>
<sequence length="47" mass="5369">MKTCHGTEGVELLRGRRRALGLGNTYFELGVIKPFATGTHFYHEFWA</sequence>
<evidence type="ECO:0000313" key="1">
    <source>
        <dbReference type="EMBL" id="MPC12649.1"/>
    </source>
</evidence>
<dbReference type="Proteomes" id="UP000324222">
    <property type="component" value="Unassembled WGS sequence"/>
</dbReference>
<reference evidence="1 2" key="1">
    <citation type="submission" date="2019-05" db="EMBL/GenBank/DDBJ databases">
        <title>Another draft genome of Portunus trituberculatus and its Hox gene families provides insights of decapod evolution.</title>
        <authorList>
            <person name="Jeong J.-H."/>
            <person name="Song I."/>
            <person name="Kim S."/>
            <person name="Choi T."/>
            <person name="Kim D."/>
            <person name="Ryu S."/>
            <person name="Kim W."/>
        </authorList>
    </citation>
    <scope>NUCLEOTIDE SEQUENCE [LARGE SCALE GENOMIC DNA]</scope>
    <source>
        <tissue evidence="1">Muscle</tissue>
    </source>
</reference>
<dbReference type="AlphaFoldDB" id="A0A5B7CT50"/>